<dbReference type="RefSeq" id="WP_087113219.1">
    <property type="nucleotide sequence ID" value="NZ_CBCSCN010000018.1"/>
</dbReference>
<protein>
    <submittedName>
        <fullName evidence="1">Uncharacterized protein</fullName>
    </submittedName>
</protein>
<proteinExistence type="predicted"/>
<organism evidence="1 2">
    <name type="scientific">Parendozoicomonas haliclonae</name>
    <dbReference type="NCBI Taxonomy" id="1960125"/>
    <lineage>
        <taxon>Bacteria</taxon>
        <taxon>Pseudomonadati</taxon>
        <taxon>Pseudomonadota</taxon>
        <taxon>Gammaproteobacteria</taxon>
        <taxon>Oceanospirillales</taxon>
        <taxon>Endozoicomonadaceae</taxon>
        <taxon>Parendozoicomonas</taxon>
    </lineage>
</organism>
<dbReference type="AlphaFoldDB" id="A0A1X7ARL0"/>
<dbReference type="EMBL" id="FWPT01000016">
    <property type="protein sequence ID" value="SMA50783.1"/>
    <property type="molecule type" value="Genomic_DNA"/>
</dbReference>
<sequence length="69" mass="8083">MTFLELINQTASQHREFSALFSQDLDQMLQQYVKLQNTDMTEYEACCEMLKQAFDDSVGVLAETWLNNR</sequence>
<dbReference type="Proteomes" id="UP000196573">
    <property type="component" value="Unassembled WGS sequence"/>
</dbReference>
<accession>A0A1X7ARL0</accession>
<evidence type="ECO:0000313" key="2">
    <source>
        <dbReference type="Proteomes" id="UP000196573"/>
    </source>
</evidence>
<reference evidence="1 2" key="1">
    <citation type="submission" date="2017-03" db="EMBL/GenBank/DDBJ databases">
        <authorList>
            <person name="Afonso C.L."/>
            <person name="Miller P.J."/>
            <person name="Scott M.A."/>
            <person name="Spackman E."/>
            <person name="Goraichik I."/>
            <person name="Dimitrov K.M."/>
            <person name="Suarez D.L."/>
            <person name="Swayne D.E."/>
        </authorList>
    </citation>
    <scope>NUCLEOTIDE SEQUENCE [LARGE SCALE GENOMIC DNA]</scope>
    <source>
        <strain evidence="1">SB41UT1</strain>
    </source>
</reference>
<gene>
    <name evidence="1" type="ORF">EHSB41UT_04600</name>
</gene>
<keyword evidence="2" id="KW-1185">Reference proteome</keyword>
<evidence type="ECO:0000313" key="1">
    <source>
        <dbReference type="EMBL" id="SMA50783.1"/>
    </source>
</evidence>
<name>A0A1X7ARL0_9GAMM</name>